<comment type="caution">
    <text evidence="1">The sequence shown here is derived from an EMBL/GenBank/DDBJ whole genome shotgun (WGS) entry which is preliminary data.</text>
</comment>
<evidence type="ECO:0008006" key="3">
    <source>
        <dbReference type="Google" id="ProtNLM"/>
    </source>
</evidence>
<evidence type="ECO:0000313" key="2">
    <source>
        <dbReference type="Proteomes" id="UP001230005"/>
    </source>
</evidence>
<name>A0ABT9ZT73_9BACI</name>
<reference evidence="1 2" key="1">
    <citation type="submission" date="2023-07" db="EMBL/GenBank/DDBJ databases">
        <title>Genomic Encyclopedia of Type Strains, Phase IV (KMG-IV): sequencing the most valuable type-strain genomes for metagenomic binning, comparative biology and taxonomic classification.</title>
        <authorList>
            <person name="Goeker M."/>
        </authorList>
    </citation>
    <scope>NUCLEOTIDE SEQUENCE [LARGE SCALE GENOMIC DNA]</scope>
    <source>
        <strain evidence="1 2">DSM 9768</strain>
    </source>
</reference>
<keyword evidence="2" id="KW-1185">Reference proteome</keyword>
<organism evidence="1 2">
    <name type="scientific">Evansella vedderi</name>
    <dbReference type="NCBI Taxonomy" id="38282"/>
    <lineage>
        <taxon>Bacteria</taxon>
        <taxon>Bacillati</taxon>
        <taxon>Bacillota</taxon>
        <taxon>Bacilli</taxon>
        <taxon>Bacillales</taxon>
        <taxon>Bacillaceae</taxon>
        <taxon>Evansella</taxon>
    </lineage>
</organism>
<protein>
    <recommendedName>
        <fullName evidence="3">Transposase</fullName>
    </recommendedName>
</protein>
<dbReference type="EMBL" id="JAUSUG010000006">
    <property type="protein sequence ID" value="MDQ0254436.1"/>
    <property type="molecule type" value="Genomic_DNA"/>
</dbReference>
<gene>
    <name evidence="1" type="ORF">J2S74_001815</name>
</gene>
<sequence length="150" mass="18714">MSERLDHDRLFKELIETFFKEFIQLFFPKVYEYLEFDQVRFLSEELFTDVTEGDKFRLDLVVEMKWKGEPSLIIVHVEPQSYYQDTFNERMFIYFSRLYQKYRRKILPIAIFSYDEKRDEPTTFQIDFPFFTPLDFRYLTVELNKENWRN</sequence>
<proteinExistence type="predicted"/>
<dbReference type="Proteomes" id="UP001230005">
    <property type="component" value="Unassembled WGS sequence"/>
</dbReference>
<accession>A0ABT9ZT73</accession>
<evidence type="ECO:0000313" key="1">
    <source>
        <dbReference type="EMBL" id="MDQ0254436.1"/>
    </source>
</evidence>